<dbReference type="Gramene" id="ESQ53781">
    <property type="protein sequence ID" value="ESQ53781"/>
    <property type="gene ID" value="EUTSA_v10027104mg"/>
</dbReference>
<gene>
    <name evidence="2" type="ORF">EUTSA_v10027104mg</name>
</gene>
<keyword evidence="3" id="KW-1185">Reference proteome</keyword>
<evidence type="ECO:0000313" key="2">
    <source>
        <dbReference type="EMBL" id="ESQ53781.1"/>
    </source>
</evidence>
<name>V4P318_EUTSA</name>
<dbReference type="Pfam" id="PF07734">
    <property type="entry name" value="FBA_1"/>
    <property type="match status" value="1"/>
</dbReference>
<dbReference type="AlphaFoldDB" id="V4P318"/>
<protein>
    <recommendedName>
        <fullName evidence="1">F-box associated beta-propeller type 1 domain-containing protein</fullName>
    </recommendedName>
</protein>
<reference evidence="2 3" key="1">
    <citation type="journal article" date="2013" name="Front. Plant Sci.">
        <title>The Reference Genome of the Halophytic Plant Eutrema salsugineum.</title>
        <authorList>
            <person name="Yang R."/>
            <person name="Jarvis D.E."/>
            <person name="Chen H."/>
            <person name="Beilstein M.A."/>
            <person name="Grimwood J."/>
            <person name="Jenkins J."/>
            <person name="Shu S."/>
            <person name="Prochnik S."/>
            <person name="Xin M."/>
            <person name="Ma C."/>
            <person name="Schmutz J."/>
            <person name="Wing R.A."/>
            <person name="Mitchell-Olds T."/>
            <person name="Schumaker K.S."/>
            <person name="Wang X."/>
        </authorList>
    </citation>
    <scope>NUCLEOTIDE SEQUENCE [LARGE SCALE GENOMIC DNA]</scope>
</reference>
<feature type="domain" description="F-box associated beta-propeller type 1" evidence="1">
    <location>
        <begin position="15"/>
        <end position="101"/>
    </location>
</feature>
<organism evidence="2 3">
    <name type="scientific">Eutrema salsugineum</name>
    <name type="common">Saltwater cress</name>
    <name type="synonym">Sisymbrium salsugineum</name>
    <dbReference type="NCBI Taxonomy" id="72664"/>
    <lineage>
        <taxon>Eukaryota</taxon>
        <taxon>Viridiplantae</taxon>
        <taxon>Streptophyta</taxon>
        <taxon>Embryophyta</taxon>
        <taxon>Tracheophyta</taxon>
        <taxon>Spermatophyta</taxon>
        <taxon>Magnoliopsida</taxon>
        <taxon>eudicotyledons</taxon>
        <taxon>Gunneridae</taxon>
        <taxon>Pentapetalae</taxon>
        <taxon>rosids</taxon>
        <taxon>malvids</taxon>
        <taxon>Brassicales</taxon>
        <taxon>Brassicaceae</taxon>
        <taxon>Eutremeae</taxon>
        <taxon>Eutrema</taxon>
    </lineage>
</organism>
<dbReference type="Proteomes" id="UP000030689">
    <property type="component" value="Unassembled WGS sequence"/>
</dbReference>
<evidence type="ECO:0000259" key="1">
    <source>
        <dbReference type="Pfam" id="PF07734"/>
    </source>
</evidence>
<sequence>YISPVPIPCFDWQVSASVDGSIYWFTAYLWEVESESEYSRVAKIIAFDLHTHRFHAVPHPHQFGARKRSDLIQLMNLRDQVWIVEQTHDWSLEMWRKMDDDDKGGWGKNVFD</sequence>
<dbReference type="InterPro" id="IPR006527">
    <property type="entry name" value="F-box-assoc_dom_typ1"/>
</dbReference>
<dbReference type="EMBL" id="KI517384">
    <property type="protein sequence ID" value="ESQ53781.1"/>
    <property type="molecule type" value="Genomic_DNA"/>
</dbReference>
<evidence type="ECO:0000313" key="3">
    <source>
        <dbReference type="Proteomes" id="UP000030689"/>
    </source>
</evidence>
<feature type="non-terminal residue" evidence="2">
    <location>
        <position position="1"/>
    </location>
</feature>
<accession>V4P318</accession>
<proteinExistence type="predicted"/>
<dbReference type="KEGG" id="eus:EUTSA_v10027104mg"/>